<comment type="caution">
    <text evidence="2">The sequence shown here is derived from an EMBL/GenBank/DDBJ whole genome shotgun (WGS) entry which is preliminary data.</text>
</comment>
<reference evidence="2 3" key="1">
    <citation type="submission" date="2018-08" db="EMBL/GenBank/DDBJ databases">
        <title>Henriciella mobilis sp. nov., isolated from seawater.</title>
        <authorList>
            <person name="Cheng H."/>
            <person name="Wu Y.-H."/>
            <person name="Xu X.-W."/>
            <person name="Guo L.-L."/>
        </authorList>
    </citation>
    <scope>NUCLEOTIDE SEQUENCE [LARGE SCALE GENOMIC DNA]</scope>
    <source>
        <strain evidence="2 3">JN25</strain>
    </source>
</reference>
<dbReference type="OrthoDB" id="7631965at2"/>
<evidence type="ECO:0000313" key="3">
    <source>
        <dbReference type="Proteomes" id="UP000266385"/>
    </source>
</evidence>
<dbReference type="Proteomes" id="UP000266385">
    <property type="component" value="Unassembled WGS sequence"/>
</dbReference>
<keyword evidence="1" id="KW-0175">Coiled coil</keyword>
<proteinExistence type="predicted"/>
<keyword evidence="3" id="KW-1185">Reference proteome</keyword>
<dbReference type="EMBL" id="QWFX01000010">
    <property type="protein sequence ID" value="RIJ29715.1"/>
    <property type="molecule type" value="Genomic_DNA"/>
</dbReference>
<evidence type="ECO:0000313" key="2">
    <source>
        <dbReference type="EMBL" id="RIJ29715.1"/>
    </source>
</evidence>
<feature type="coiled-coil region" evidence="1">
    <location>
        <begin position="21"/>
        <end position="48"/>
    </location>
</feature>
<organism evidence="2 3">
    <name type="scientific">Henriciella mobilis</name>
    <dbReference type="NCBI Taxonomy" id="2305467"/>
    <lineage>
        <taxon>Bacteria</taxon>
        <taxon>Pseudomonadati</taxon>
        <taxon>Pseudomonadota</taxon>
        <taxon>Alphaproteobacteria</taxon>
        <taxon>Hyphomonadales</taxon>
        <taxon>Hyphomonadaceae</taxon>
        <taxon>Henriciella</taxon>
    </lineage>
</organism>
<protein>
    <submittedName>
        <fullName evidence="2">DUF883 family protein</fullName>
    </submittedName>
</protein>
<dbReference type="RefSeq" id="WP_119376222.1">
    <property type="nucleotide sequence ID" value="NZ_QWFX01000010.1"/>
</dbReference>
<accession>A0A399RIZ4</accession>
<sequence length="114" mass="12071">MATKAATRTNGTNKDLTDDAAKAAANDVEAIKDDIAKLREDLQSLAGNSTTYVKGRSTAEIDKGLESGRKYAAEASEKARTGKDYVENKVRENPLAAVGIAFGTGVLLAALRRK</sequence>
<gene>
    <name evidence="2" type="ORF">D1223_09585</name>
</gene>
<name>A0A399RIZ4_9PROT</name>
<evidence type="ECO:0000256" key="1">
    <source>
        <dbReference type="SAM" id="Coils"/>
    </source>
</evidence>
<dbReference type="AlphaFoldDB" id="A0A399RIZ4"/>